<evidence type="ECO:0000256" key="4">
    <source>
        <dbReference type="ARBA" id="ARBA00023125"/>
    </source>
</evidence>
<keyword evidence="3 6" id="KW-0815">Transposition</keyword>
<dbReference type="PANTHER" id="PTHR33217:SF8">
    <property type="entry name" value="MUTATOR FAMILY TRANSPOSASE"/>
    <property type="match status" value="1"/>
</dbReference>
<proteinExistence type="inferred from homology"/>
<keyword evidence="6" id="KW-0814">Transposable element</keyword>
<protein>
    <recommendedName>
        <fullName evidence="6">Mutator family transposase</fullName>
    </recommendedName>
</protein>
<evidence type="ECO:0000313" key="8">
    <source>
        <dbReference type="Proteomes" id="UP000183700"/>
    </source>
</evidence>
<dbReference type="EMBL" id="JXKM01000015">
    <property type="protein sequence ID" value="OJG34104.1"/>
    <property type="molecule type" value="Genomic_DNA"/>
</dbReference>
<evidence type="ECO:0000256" key="3">
    <source>
        <dbReference type="ARBA" id="ARBA00022578"/>
    </source>
</evidence>
<dbReference type="AlphaFoldDB" id="A0A1L8SQL1"/>
<evidence type="ECO:0000256" key="2">
    <source>
        <dbReference type="ARBA" id="ARBA00010961"/>
    </source>
</evidence>
<evidence type="ECO:0000256" key="6">
    <source>
        <dbReference type="RuleBase" id="RU365089"/>
    </source>
</evidence>
<sequence>MGQEIEKVYNWAELATFFKYPAELRRIIYTTNMIERFHRQLRKTTKSKSVFPSDESLLKMLYLITMDVTKKWTMKVHFFGSNFIAICHIS</sequence>
<dbReference type="Proteomes" id="UP000183700">
    <property type="component" value="Unassembled WGS sequence"/>
</dbReference>
<dbReference type="Pfam" id="PF00872">
    <property type="entry name" value="Transposase_mut"/>
    <property type="match status" value="1"/>
</dbReference>
<keyword evidence="5 6" id="KW-0233">DNA recombination</keyword>
<comment type="caution">
    <text evidence="7">The sequence shown here is derived from an EMBL/GenBank/DDBJ whole genome shotgun (WGS) entry which is preliminary data.</text>
</comment>
<keyword evidence="8" id="KW-1185">Reference proteome</keyword>
<dbReference type="GO" id="GO:0006313">
    <property type="term" value="P:DNA transposition"/>
    <property type="evidence" value="ECO:0007669"/>
    <property type="project" value="UniProtKB-UniRule"/>
</dbReference>
<comment type="function">
    <text evidence="1 6">Required for the transposition of the insertion element.</text>
</comment>
<dbReference type="GO" id="GO:0003677">
    <property type="term" value="F:DNA binding"/>
    <property type="evidence" value="ECO:0007669"/>
    <property type="project" value="UniProtKB-UniRule"/>
</dbReference>
<reference evidence="7 8" key="1">
    <citation type="submission" date="2014-12" db="EMBL/GenBank/DDBJ databases">
        <title>Draft genome sequences of 29 type strains of Enterococci.</title>
        <authorList>
            <person name="Zhong Z."/>
            <person name="Sun Z."/>
            <person name="Liu W."/>
            <person name="Zhang W."/>
            <person name="Zhang H."/>
        </authorList>
    </citation>
    <scope>NUCLEOTIDE SEQUENCE [LARGE SCALE GENOMIC DNA]</scope>
    <source>
        <strain evidence="7 8">DSM 22802</strain>
    </source>
</reference>
<dbReference type="GO" id="GO:0004803">
    <property type="term" value="F:transposase activity"/>
    <property type="evidence" value="ECO:0007669"/>
    <property type="project" value="UniProtKB-UniRule"/>
</dbReference>
<dbReference type="STRING" id="319970.RV00_GL000916"/>
<evidence type="ECO:0000313" key="7">
    <source>
        <dbReference type="EMBL" id="OJG34104.1"/>
    </source>
</evidence>
<evidence type="ECO:0000256" key="1">
    <source>
        <dbReference type="ARBA" id="ARBA00002190"/>
    </source>
</evidence>
<accession>A0A1L8SQL1</accession>
<organism evidence="7 8">
    <name type="scientific">Enterococcus devriesei</name>
    <dbReference type="NCBI Taxonomy" id="319970"/>
    <lineage>
        <taxon>Bacteria</taxon>
        <taxon>Bacillati</taxon>
        <taxon>Bacillota</taxon>
        <taxon>Bacilli</taxon>
        <taxon>Lactobacillales</taxon>
        <taxon>Enterococcaceae</taxon>
        <taxon>Enterococcus</taxon>
    </lineage>
</organism>
<dbReference type="InterPro" id="IPR001207">
    <property type="entry name" value="Transposase_mutator"/>
</dbReference>
<gene>
    <name evidence="7" type="ORF">RV00_GL000916</name>
</gene>
<name>A0A1L8SQL1_9ENTE</name>
<keyword evidence="4 6" id="KW-0238">DNA-binding</keyword>
<comment type="similarity">
    <text evidence="2 6">Belongs to the transposase mutator family.</text>
</comment>
<evidence type="ECO:0000256" key="5">
    <source>
        <dbReference type="ARBA" id="ARBA00023172"/>
    </source>
</evidence>
<dbReference type="PANTHER" id="PTHR33217">
    <property type="entry name" value="TRANSPOSASE FOR INSERTION SEQUENCE ELEMENT IS1081"/>
    <property type="match status" value="1"/>
</dbReference>